<dbReference type="SMART" id="SM00647">
    <property type="entry name" value="IBR"/>
    <property type="match status" value="1"/>
</dbReference>
<sequence>MPQWITARGTAVPPPPPPPQDDLPPLEPEYEVIEFSGQQTYSNQPIIRGKELRERKRCDLCGSSAPAVRCLQCVQQNFCYSCDEMYHRHPKRQFHTRKELEGGGLPPLPPKGEPQPPPVPPPRRNKRATPRPQHSPQPPPIPPSPQISQREQLHPKQGLMGSLKRMIGGRQLPIVPHGIEHQNQMPVNNSMMKFHDSAMNCNGCQDWLEFQRGPRSGSFSNLNPPNFGLMMQSQSMAHLNCPSCQKQPMWNPWNGMPAAGTWQSSAFLNRYPPREEWSDSDSEFGGHKERQRRFSTLSAKTPKSYGYDDTHSVRGGRRTDAETSSNKGNRRKDFETMSNYGGSRRNRTGSMSLRGSRRSDLENSLPRSQKRLNDVQRNKCYDDDSDGRIKDSETSDIESDDDFVAKKSTRKIMSDVEDMHMSRKKSEPLIAKSNISDGSRSVKSQSKRNEDFTDIGRKPSSFIKTPSIPRDGIQDNIKNARQTESEHEDDLINGIELRKADEEDLGPIPDTEWECKHCTFINQGGTRVCTVCCKTTAKPKLCKTTSPPSGDFMKKLIIEDKQPNEPLPKNPTKELKEKRGISESNRNLASKGTSPPPQSISTQTYEEAGRKLKRATSLADYGNWRTPQRSTSKQSLLSDTQSLPVTPPRSLSPEQKKNDALRRSSDQFSQRSIRRAGSQPPEYISSLVQKQVKQGLEMVKLLREAEEHQFSADDLAIALLHCGDGDPINWLQENWRNMIDTVVTLGTNYGQERKENIVGTISASEAREALRIHNGNVWAAVTECVEQRQRKYAELLSRGNFSREDIVTVLTANHGNLEEAYKELNKNQLKPFLMRIWGPPQGADNDDGDITKLAHGELDGQGDKNSEEVSVDLSIESNFDRIQNWLDHVNINNKARFSQSMLQLNLNRGNALEPESKFQVNNLDFSGKHQTSDIHRYLTNFYNANEKSLRIGTKSMYSSENNLSMTVQRNEDNLHHPKQIQSSSINNESNNGHLINEIETVTIKLKPIVVGINDDQTDDSDSNEGENMIFNTKNEIGSDVLSRSSGESKRDTKPIISNPKSDIDMPFSNNKHLILSRSESETSSESFESLHSSSSENQNIYQNTAANILENETSSSNDIYENIQIIHTDKEQKEIETHQHVSKTNDEINNCNQSNIQMTASDPLIKSQSDNLQSNGKIDSKLFSNERLNKQREKIVQPIVSEGSDNSDNYSIEEIIPDNNEKKLVRESNTIENAVRMTTSQSSTSSLYEENESNNESNGAFIPKQEQVLQERNITVTSNITSKVKETSKNTIKNYHNQKTSKTISKNSYPSKTNSTSSKSDYDINECESNEFSEESNDFIDQNDLPVQVITIKRNQISEENNNSIMPNQDIDQVAISEKNDIKTNTENNPRNNLYNYDQTELIDILKHNLTKDDVVEKIVHTLFASVLRASAETRRERDIELVNKMVNEKKIEPEETSDLLTRVGDLNYLQNSDVAEKRLLSNQEVERNVTAIAAEENTSKETYSNIDNNETKIDDKLKRLNKEIYFPVDALVGEKKTLDDIGLNNDNNETEIEENLIIQNEEMYTPVLPSDGEEKTLEEIFSTKTEIGEKVQKKIEIIFDSAVALNEENDTSEEMCFINDNKKAEIEEKLQIKSDGKYDPVASLSAEQDTTLVEICYNNDNKETQVDEILEMEGVGIKDPVVPLFEKEEIQKEIYSSNDNKNKLETIFNNESEFQGQDDSNNILMEREARRLLAEGLVATYQQAEIALQLKELNLDEDDGAILAAANDCVSLESAIAFLQQECQLCAGKYSVKQMISMLECEHRCCLECANNYFTLQITERSINDCTCPFCNEPDIFQLEEEKVLTYFSNLDILLKGLVKENVHELFQRKLRDRTLMQDPNFKWCIKCSSGYIANPRQKRLMCPDCKAVTCAKCMKPWEKEHETMSCEEYQAWLQENDPENQLAQHLDENGVTCPNCKSKYLLAKGGCMHLICPHCKHEFCSGCSKPFLMGKKCSLSEYCEKLGLHSHHPRNCLFYLRDKEPEQLEKLLEDNNINFKKEEIIENKRCNIQLLKETSEGLIEAICGFTTVKAGLCRTHYVESLVTAIRNNNIDPVVLLDYGESLQELKRHGKEPPERPTGMSEYHHWQNCLKIIADEIPLD</sequence>
<feature type="compositionally biased region" description="Polar residues" evidence="9">
    <location>
        <begin position="625"/>
        <end position="644"/>
    </location>
</feature>
<dbReference type="InterPro" id="IPR013083">
    <property type="entry name" value="Znf_RING/FYVE/PHD"/>
</dbReference>
<feature type="compositionally biased region" description="Basic and acidic residues" evidence="9">
    <location>
        <begin position="654"/>
        <end position="665"/>
    </location>
</feature>
<feature type="region of interest" description="Disordered" evidence="9">
    <location>
        <begin position="1"/>
        <end position="26"/>
    </location>
</feature>
<keyword evidence="13" id="KW-1185">Reference proteome</keyword>
<evidence type="ECO:0000256" key="8">
    <source>
        <dbReference type="PROSITE-ProRule" id="PRU00175"/>
    </source>
</evidence>
<protein>
    <recommendedName>
        <fullName evidence="14">RBR-type E3 ubiquitin transferase</fullName>
    </recommendedName>
</protein>
<dbReference type="PROSITE" id="PS50089">
    <property type="entry name" value="ZF_RING_2"/>
    <property type="match status" value="1"/>
</dbReference>
<organism evidence="12 13">
    <name type="scientific">Nezara viridula</name>
    <name type="common">Southern green stink bug</name>
    <name type="synonym">Cimex viridulus</name>
    <dbReference type="NCBI Taxonomy" id="85310"/>
    <lineage>
        <taxon>Eukaryota</taxon>
        <taxon>Metazoa</taxon>
        <taxon>Ecdysozoa</taxon>
        <taxon>Arthropoda</taxon>
        <taxon>Hexapoda</taxon>
        <taxon>Insecta</taxon>
        <taxon>Pterygota</taxon>
        <taxon>Neoptera</taxon>
        <taxon>Paraneoptera</taxon>
        <taxon>Hemiptera</taxon>
        <taxon>Heteroptera</taxon>
        <taxon>Panheteroptera</taxon>
        <taxon>Pentatomomorpha</taxon>
        <taxon>Pentatomoidea</taxon>
        <taxon>Pentatomidae</taxon>
        <taxon>Pentatominae</taxon>
        <taxon>Nezara</taxon>
    </lineage>
</organism>
<dbReference type="GO" id="GO:0008270">
    <property type="term" value="F:zinc ion binding"/>
    <property type="evidence" value="ECO:0007669"/>
    <property type="project" value="UniProtKB-KW"/>
</dbReference>
<feature type="region of interest" description="Disordered" evidence="9">
    <location>
        <begin position="99"/>
        <end position="153"/>
    </location>
</feature>
<dbReference type="PANTHER" id="PTHR16004:SF2">
    <property type="entry name" value="E3 UBIQUITIN-PROTEIN LIGASE LUBEL"/>
    <property type="match status" value="1"/>
</dbReference>
<dbReference type="GO" id="GO:0071797">
    <property type="term" value="C:LUBAC complex"/>
    <property type="evidence" value="ECO:0007669"/>
    <property type="project" value="InterPro"/>
</dbReference>
<feature type="compositionally biased region" description="Pro residues" evidence="9">
    <location>
        <begin position="133"/>
        <end position="145"/>
    </location>
</feature>
<feature type="region of interest" description="Disordered" evidence="9">
    <location>
        <begin position="273"/>
        <end position="402"/>
    </location>
</feature>
<dbReference type="Pfam" id="PF16678">
    <property type="entry name" value="UBA_HOIP"/>
    <property type="match status" value="1"/>
</dbReference>
<evidence type="ECO:0000259" key="11">
    <source>
        <dbReference type="PROSITE" id="PS51873"/>
    </source>
</evidence>
<evidence type="ECO:0000259" key="10">
    <source>
        <dbReference type="PROSITE" id="PS50089"/>
    </source>
</evidence>
<evidence type="ECO:0000256" key="9">
    <source>
        <dbReference type="SAM" id="MobiDB-lite"/>
    </source>
</evidence>
<evidence type="ECO:0000313" key="12">
    <source>
        <dbReference type="EMBL" id="CAH1391608.1"/>
    </source>
</evidence>
<accession>A0A9P0E7M8</accession>
<dbReference type="Gene3D" id="1.20.120.1750">
    <property type="match status" value="1"/>
</dbReference>
<dbReference type="PROSITE" id="PS51873">
    <property type="entry name" value="TRIAD"/>
    <property type="match status" value="1"/>
</dbReference>
<dbReference type="OrthoDB" id="9978677at2759"/>
<dbReference type="GO" id="GO:0036435">
    <property type="term" value="F:K48-linked polyubiquitin modification-dependent protein binding"/>
    <property type="evidence" value="ECO:0007669"/>
    <property type="project" value="TreeGrafter"/>
</dbReference>
<feature type="compositionally biased region" description="Basic and acidic residues" evidence="9">
    <location>
        <begin position="447"/>
        <end position="457"/>
    </location>
</feature>
<feature type="region of interest" description="Disordered" evidence="9">
    <location>
        <begin position="434"/>
        <end position="473"/>
    </location>
</feature>
<feature type="region of interest" description="Disordered" evidence="9">
    <location>
        <begin position="559"/>
        <end position="682"/>
    </location>
</feature>
<feature type="compositionally biased region" description="Polar residues" evidence="9">
    <location>
        <begin position="1036"/>
        <end position="1045"/>
    </location>
</feature>
<name>A0A9P0E7M8_NEZVI</name>
<evidence type="ECO:0000256" key="7">
    <source>
        <dbReference type="ARBA" id="ARBA00022833"/>
    </source>
</evidence>
<keyword evidence="6" id="KW-0833">Ubl conjugation pathway</keyword>
<keyword evidence="5 8" id="KW-0863">Zinc-finger</keyword>
<feature type="domain" description="RING-type" evidence="10">
    <location>
        <begin position="1784"/>
        <end position="1833"/>
    </location>
</feature>
<dbReference type="SUPFAM" id="SSF57850">
    <property type="entry name" value="RING/U-box"/>
    <property type="match status" value="3"/>
</dbReference>
<evidence type="ECO:0000256" key="4">
    <source>
        <dbReference type="ARBA" id="ARBA00022737"/>
    </source>
</evidence>
<dbReference type="GO" id="GO:0061630">
    <property type="term" value="F:ubiquitin protein ligase activity"/>
    <property type="evidence" value="ECO:0007669"/>
    <property type="project" value="TreeGrafter"/>
</dbReference>
<reference evidence="12" key="1">
    <citation type="submission" date="2022-01" db="EMBL/GenBank/DDBJ databases">
        <authorList>
            <person name="King R."/>
        </authorList>
    </citation>
    <scope>NUCLEOTIDE SEQUENCE</scope>
</reference>
<evidence type="ECO:0000256" key="1">
    <source>
        <dbReference type="ARBA" id="ARBA00008278"/>
    </source>
</evidence>
<dbReference type="InterPro" id="IPR041031">
    <property type="entry name" value="RNF31_C"/>
</dbReference>
<dbReference type="InterPro" id="IPR001876">
    <property type="entry name" value="Znf_RanBP2"/>
</dbReference>
<dbReference type="InterPro" id="IPR044066">
    <property type="entry name" value="TRIAD_supradom"/>
</dbReference>
<dbReference type="Gene3D" id="1.10.8.10">
    <property type="entry name" value="DNA helicase RuvA subunit, C-terminal domain"/>
    <property type="match status" value="1"/>
</dbReference>
<dbReference type="Gene3D" id="6.10.140.1100">
    <property type="match status" value="1"/>
</dbReference>
<evidence type="ECO:0000256" key="2">
    <source>
        <dbReference type="ARBA" id="ARBA00022679"/>
    </source>
</evidence>
<dbReference type="EMBL" id="OV725077">
    <property type="protein sequence ID" value="CAH1391608.1"/>
    <property type="molecule type" value="Genomic_DNA"/>
</dbReference>
<feature type="compositionally biased region" description="Low complexity" evidence="9">
    <location>
        <begin position="1242"/>
        <end position="1258"/>
    </location>
</feature>
<feature type="compositionally biased region" description="Pro residues" evidence="9">
    <location>
        <begin position="12"/>
        <end position="26"/>
    </location>
</feature>
<evidence type="ECO:0000256" key="5">
    <source>
        <dbReference type="ARBA" id="ARBA00022771"/>
    </source>
</evidence>
<dbReference type="Pfam" id="PF22191">
    <property type="entry name" value="IBR_1"/>
    <property type="match status" value="1"/>
</dbReference>
<dbReference type="GO" id="GO:0097039">
    <property type="term" value="P:protein linear polyubiquitination"/>
    <property type="evidence" value="ECO:0007669"/>
    <property type="project" value="TreeGrafter"/>
</dbReference>
<feature type="compositionally biased region" description="Basic and acidic residues" evidence="9">
    <location>
        <begin position="571"/>
        <end position="581"/>
    </location>
</feature>
<feature type="compositionally biased region" description="Pro residues" evidence="9">
    <location>
        <begin position="106"/>
        <end position="122"/>
    </location>
</feature>
<dbReference type="GO" id="GO:0070530">
    <property type="term" value="F:K63-linked polyubiquitin modification-dependent protein binding"/>
    <property type="evidence" value="ECO:0007669"/>
    <property type="project" value="TreeGrafter"/>
</dbReference>
<dbReference type="Proteomes" id="UP001152798">
    <property type="component" value="Chromosome 1"/>
</dbReference>
<dbReference type="InterPro" id="IPR032065">
    <property type="entry name" value="RNF31-UBA"/>
</dbReference>
<proteinExistence type="inferred from homology"/>
<dbReference type="CDD" id="cd19815">
    <property type="entry name" value="Bbox1_HOIP"/>
    <property type="match status" value="1"/>
</dbReference>
<feature type="region of interest" description="Disordered" evidence="9">
    <location>
        <begin position="1284"/>
        <end position="1324"/>
    </location>
</feature>
<dbReference type="InterPro" id="IPR001841">
    <property type="entry name" value="Znf_RING"/>
</dbReference>
<dbReference type="CDD" id="cd20337">
    <property type="entry name" value="BRcat_RBR_HOIP"/>
    <property type="match status" value="1"/>
</dbReference>
<feature type="compositionally biased region" description="Polar residues" evidence="9">
    <location>
        <begin position="1289"/>
        <end position="1319"/>
    </location>
</feature>
<dbReference type="CDD" id="cd20351">
    <property type="entry name" value="Rcat_RBR_HOIP"/>
    <property type="match status" value="1"/>
</dbReference>
<gene>
    <name evidence="12" type="ORF">NEZAVI_LOCUS2601</name>
</gene>
<dbReference type="InterPro" id="IPR002867">
    <property type="entry name" value="IBR_dom"/>
</dbReference>
<feature type="compositionally biased region" description="Polar residues" evidence="9">
    <location>
        <begin position="434"/>
        <end position="444"/>
    </location>
</feature>
<keyword evidence="7" id="KW-0862">Zinc</keyword>
<feature type="region of interest" description="Disordered" evidence="9">
    <location>
        <begin position="1237"/>
        <end position="1266"/>
    </location>
</feature>
<dbReference type="PROSITE" id="PS01358">
    <property type="entry name" value="ZF_RANBP2_1"/>
    <property type="match status" value="1"/>
</dbReference>
<keyword evidence="2" id="KW-0808">Transferase</keyword>
<dbReference type="InterPro" id="IPR047543">
    <property type="entry name" value="Bbox1_RNF31-like"/>
</dbReference>
<evidence type="ECO:0008006" key="14">
    <source>
        <dbReference type="Google" id="ProtNLM"/>
    </source>
</evidence>
<feature type="compositionally biased region" description="Basic and acidic residues" evidence="9">
    <location>
        <begin position="371"/>
        <end position="393"/>
    </location>
</feature>
<dbReference type="PANTHER" id="PTHR16004">
    <property type="entry name" value="RING FINGER PROTEIN 31-RELATED"/>
    <property type="match status" value="1"/>
</dbReference>
<dbReference type="InterPro" id="IPR026254">
    <property type="entry name" value="RNF31-like"/>
</dbReference>
<keyword evidence="4" id="KW-0677">Repeat</keyword>
<dbReference type="Gene3D" id="3.30.40.10">
    <property type="entry name" value="Zinc/RING finger domain, C3HC4 (zinc finger)"/>
    <property type="match status" value="1"/>
</dbReference>
<comment type="similarity">
    <text evidence="1">Belongs to the RBR family.</text>
</comment>
<dbReference type="InterPro" id="IPR047540">
    <property type="entry name" value="BRcat_RBR_RNF31-like"/>
</dbReference>
<feature type="compositionally biased region" description="Low complexity" evidence="9">
    <location>
        <begin position="1081"/>
        <end position="1096"/>
    </location>
</feature>
<dbReference type="GO" id="GO:1990450">
    <property type="term" value="F:linear polyubiquitin binding"/>
    <property type="evidence" value="ECO:0007669"/>
    <property type="project" value="TreeGrafter"/>
</dbReference>
<evidence type="ECO:0000256" key="6">
    <source>
        <dbReference type="ARBA" id="ARBA00022786"/>
    </source>
</evidence>
<evidence type="ECO:0000313" key="13">
    <source>
        <dbReference type="Proteomes" id="UP001152798"/>
    </source>
</evidence>
<keyword evidence="3" id="KW-0479">Metal-binding</keyword>
<feature type="compositionally biased region" description="Polar residues" evidence="9">
    <location>
        <begin position="582"/>
        <end position="605"/>
    </location>
</feature>
<dbReference type="Pfam" id="PF18091">
    <property type="entry name" value="E3_UbLigase_RBR"/>
    <property type="match status" value="1"/>
</dbReference>
<feature type="compositionally biased region" description="Basic and acidic residues" evidence="9">
    <location>
        <begin position="306"/>
        <end position="321"/>
    </location>
</feature>
<evidence type="ECO:0000256" key="3">
    <source>
        <dbReference type="ARBA" id="ARBA00022723"/>
    </source>
</evidence>
<dbReference type="InterPro" id="IPR047542">
    <property type="entry name" value="Rcat_RBR_RNF31-like"/>
</dbReference>
<feature type="region of interest" description="Disordered" evidence="9">
    <location>
        <begin position="1036"/>
        <end position="1096"/>
    </location>
</feature>
<feature type="domain" description="RING-type" evidence="11">
    <location>
        <begin position="1780"/>
        <end position="2013"/>
    </location>
</feature>
<dbReference type="Pfam" id="PF01485">
    <property type="entry name" value="IBR"/>
    <property type="match status" value="1"/>
</dbReference>